<sequence length="39" mass="4383">MNYAEVHSIYGVKLDIDSVNNSQITKTLRKFTALLSKIA</sequence>
<evidence type="ECO:0000313" key="1">
    <source>
        <dbReference type="EMBL" id="SQH36042.1"/>
    </source>
</evidence>
<keyword evidence="2" id="KW-1185">Reference proteome</keyword>
<protein>
    <recommendedName>
        <fullName evidence="3">Transposase</fullName>
    </recommendedName>
</protein>
<evidence type="ECO:0008006" key="3">
    <source>
        <dbReference type="Google" id="ProtNLM"/>
    </source>
</evidence>
<name>A0ABY1VSR6_HAEAE</name>
<dbReference type="Proteomes" id="UP000249400">
    <property type="component" value="Chromosome 1"/>
</dbReference>
<dbReference type="EMBL" id="LS483429">
    <property type="protein sequence ID" value="SQH36042.1"/>
    <property type="molecule type" value="Genomic_DNA"/>
</dbReference>
<reference evidence="1 2" key="1">
    <citation type="submission" date="2018-06" db="EMBL/GenBank/DDBJ databases">
        <authorList>
            <consortium name="Pathogen Informatics"/>
            <person name="Doyle S."/>
        </authorList>
    </citation>
    <scope>NUCLEOTIDE SEQUENCE [LARGE SCALE GENOMIC DNA]</scope>
    <source>
        <strain evidence="1 2">NCTC8502</strain>
    </source>
</reference>
<evidence type="ECO:0000313" key="2">
    <source>
        <dbReference type="Proteomes" id="UP000249400"/>
    </source>
</evidence>
<proteinExistence type="predicted"/>
<gene>
    <name evidence="1" type="ORF">NCTC8502_00647</name>
</gene>
<accession>A0ABY1VSR6</accession>
<organism evidence="1 2">
    <name type="scientific">Haemophilus aegyptius</name>
    <dbReference type="NCBI Taxonomy" id="197575"/>
    <lineage>
        <taxon>Bacteria</taxon>
        <taxon>Pseudomonadati</taxon>
        <taxon>Pseudomonadota</taxon>
        <taxon>Gammaproteobacteria</taxon>
        <taxon>Pasteurellales</taxon>
        <taxon>Pasteurellaceae</taxon>
        <taxon>Haemophilus</taxon>
    </lineage>
</organism>